<evidence type="ECO:0000256" key="4">
    <source>
        <dbReference type="ARBA" id="ARBA00022448"/>
    </source>
</evidence>
<dbReference type="GO" id="GO:0015293">
    <property type="term" value="F:symporter activity"/>
    <property type="evidence" value="ECO:0007669"/>
    <property type="project" value="UniProtKB-KW"/>
</dbReference>
<dbReference type="InterPro" id="IPR038377">
    <property type="entry name" value="Na/Glc_symporter_sf"/>
</dbReference>
<evidence type="ECO:0000313" key="22">
    <source>
        <dbReference type="Proteomes" id="UP001430701"/>
    </source>
</evidence>
<keyword evidence="22" id="KW-1185">Reference proteome</keyword>
<name>Z9JJ41_9GAMM</name>
<proteinExistence type="inferred from homology"/>
<feature type="transmembrane region" description="Helical" evidence="17">
    <location>
        <begin position="521"/>
        <end position="542"/>
    </location>
</feature>
<keyword evidence="10" id="KW-0915">Sodium</keyword>
<accession>Z9JJ41</accession>
<sequence>MNMGTRLVLLLIGLLPVKLALAADGMTLVDKQPVNWVAIAMFAVFVLITLWITKWAAQKTRSSADFYTAGGTITGFQNGLAIAGDYVSAASFLGITSAVMTNGYDGMIYAIGFLVGWPILILLIAERLRNLGKYTFADVVAYRFAATPVRLFASVSTLVVVLCYLIAQMVGAGALIKLLFGLDYWVAVALVGGLMMVYVLFGGMAATTWVQIIKAVLLLSAATFMAAMIMRGFDFSFEALFAKGVEVKTHIAMAGGQSVEEAQAVGRSIMAPGGFVKDPISAISFGIALVFGTAGLPHILMRFFTVPDARQARKSVLWAITWIGYCYTLMFIIGFGAIVLVLTNPQYADIATGTIHGGQGAANMAAVLVGKVVGGDVFMGFVSAVAFATILAVVAGLALSGASAVSHDLYAMVIKRGNPSSDTELRISRATTVVLGVVAVLLGIVFQKQNVAFMVSSAFAIAASANFPVLLLSLLWKNCTTWGAVIGGFLGLISSLVLTVLSPPVWVDTLGHPVDSVLFPYTSPALFSVVIGFVGIWLFSVLDRSGRAARERAAFKAQQVRAETGLGASKASNHWSSSR</sequence>
<evidence type="ECO:0000256" key="14">
    <source>
        <dbReference type="ARBA" id="ARBA00031561"/>
    </source>
</evidence>
<feature type="chain" id="PRO_5004990837" description="Cation/acetate symporter ActP" evidence="18">
    <location>
        <begin position="23"/>
        <end position="579"/>
    </location>
</feature>
<feature type="transmembrane region" description="Helical" evidence="17">
    <location>
        <begin position="151"/>
        <end position="176"/>
    </location>
</feature>
<dbReference type="GO" id="GO:0006814">
    <property type="term" value="P:sodium ion transport"/>
    <property type="evidence" value="ECO:0007669"/>
    <property type="project" value="UniProtKB-KW"/>
</dbReference>
<feature type="transmembrane region" description="Helical" evidence="17">
    <location>
        <begin position="316"/>
        <end position="342"/>
    </location>
</feature>
<keyword evidence="5" id="KW-1003">Cell membrane</keyword>
<comment type="subcellular location">
    <subcellularLocation>
        <location evidence="1">Cell inner membrane</location>
        <topology evidence="1">Multi-pass membrane protein</topology>
    </subcellularLocation>
</comment>
<keyword evidence="11" id="KW-0406">Ion transport</keyword>
<dbReference type="RefSeq" id="WP_038271160.1">
    <property type="nucleotide sequence ID" value="NZ_CP053627.1"/>
</dbReference>
<reference evidence="19 21" key="1">
    <citation type="journal article" date="2014" name="Genome Announc.">
        <title>Draft Genome Sequence of Xylella fastidiosa Pear Leaf Scorch Strain in Taiwan.</title>
        <authorList>
            <person name="Su C.C."/>
            <person name="Deng W.L."/>
            <person name="Jan F.J."/>
            <person name="Chang C.J."/>
            <person name="Huang H."/>
            <person name="Chen J."/>
        </authorList>
    </citation>
    <scope>NUCLEOTIDE SEQUENCE [LARGE SCALE GENOMIC DNA]</scope>
    <source>
        <strain evidence="19 21">PLS229</strain>
    </source>
</reference>
<evidence type="ECO:0000313" key="19">
    <source>
        <dbReference type="EMBL" id="EWS78189.1"/>
    </source>
</evidence>
<organism evidence="19 21">
    <name type="scientific">Xylella taiwanensis</name>
    <dbReference type="NCBI Taxonomy" id="1444770"/>
    <lineage>
        <taxon>Bacteria</taxon>
        <taxon>Pseudomonadati</taxon>
        <taxon>Pseudomonadota</taxon>
        <taxon>Gammaproteobacteria</taxon>
        <taxon>Lysobacterales</taxon>
        <taxon>Lysobacteraceae</taxon>
        <taxon>Xylella</taxon>
    </lineage>
</organism>
<keyword evidence="7 17" id="KW-0812">Transmembrane</keyword>
<keyword evidence="4" id="KW-0813">Transport</keyword>
<comment type="similarity">
    <text evidence="2 16">Belongs to the sodium:solute symporter (SSF) (TC 2.A.21) family.</text>
</comment>
<dbReference type="Proteomes" id="UP001430701">
    <property type="component" value="Unassembled WGS sequence"/>
</dbReference>
<dbReference type="PROSITE" id="PS00456">
    <property type="entry name" value="NA_SOLUT_SYMP_1"/>
    <property type="match status" value="1"/>
</dbReference>
<evidence type="ECO:0000256" key="12">
    <source>
        <dbReference type="ARBA" id="ARBA00023136"/>
    </source>
</evidence>
<evidence type="ECO:0000256" key="5">
    <source>
        <dbReference type="ARBA" id="ARBA00022475"/>
    </source>
</evidence>
<dbReference type="OrthoDB" id="9764416at2"/>
<feature type="transmembrane region" description="Helical" evidence="17">
    <location>
        <begin position="38"/>
        <end position="57"/>
    </location>
</feature>
<evidence type="ECO:0000256" key="3">
    <source>
        <dbReference type="ARBA" id="ARBA00018047"/>
    </source>
</evidence>
<keyword evidence="9 17" id="KW-1133">Transmembrane helix</keyword>
<evidence type="ECO:0000256" key="16">
    <source>
        <dbReference type="RuleBase" id="RU362091"/>
    </source>
</evidence>
<dbReference type="EMBL" id="JAJPPU010000001">
    <property type="protein sequence ID" value="MCD8472110.1"/>
    <property type="molecule type" value="Genomic_DNA"/>
</dbReference>
<dbReference type="PANTHER" id="PTHR48086:SF6">
    <property type="entry name" value="CATION_ACETATE SYMPORTER ACTP"/>
    <property type="match status" value="1"/>
</dbReference>
<feature type="transmembrane region" description="Helical" evidence="17">
    <location>
        <begin position="78"/>
        <end position="100"/>
    </location>
</feature>
<evidence type="ECO:0000256" key="8">
    <source>
        <dbReference type="ARBA" id="ARBA00022847"/>
    </source>
</evidence>
<dbReference type="InterPro" id="IPR050277">
    <property type="entry name" value="Sodium:Solute_Symporter"/>
</dbReference>
<keyword evidence="6" id="KW-0997">Cell inner membrane</keyword>
<dbReference type="CDD" id="cd11480">
    <property type="entry name" value="SLC5sbd_u4"/>
    <property type="match status" value="1"/>
</dbReference>
<dbReference type="EMBL" id="JDSQ01000009">
    <property type="protein sequence ID" value="EWS78189.1"/>
    <property type="molecule type" value="Genomic_DNA"/>
</dbReference>
<dbReference type="NCBIfam" id="TIGR00813">
    <property type="entry name" value="sss"/>
    <property type="match status" value="1"/>
</dbReference>
<evidence type="ECO:0000256" key="15">
    <source>
        <dbReference type="ARBA" id="ARBA00032392"/>
    </source>
</evidence>
<evidence type="ECO:0000256" key="10">
    <source>
        <dbReference type="ARBA" id="ARBA00023053"/>
    </source>
</evidence>
<dbReference type="GO" id="GO:0005886">
    <property type="term" value="C:plasma membrane"/>
    <property type="evidence" value="ECO:0007669"/>
    <property type="project" value="UniProtKB-SubCell"/>
</dbReference>
<evidence type="ECO:0000256" key="17">
    <source>
        <dbReference type="SAM" id="Phobius"/>
    </source>
</evidence>
<dbReference type="PATRIC" id="fig|1444770.3.peg.1599"/>
<evidence type="ECO:0000256" key="11">
    <source>
        <dbReference type="ARBA" id="ARBA00023065"/>
    </source>
</evidence>
<feature type="transmembrane region" description="Helical" evidence="17">
    <location>
        <begin position="280"/>
        <end position="304"/>
    </location>
</feature>
<evidence type="ECO:0000256" key="2">
    <source>
        <dbReference type="ARBA" id="ARBA00006434"/>
    </source>
</evidence>
<feature type="transmembrane region" description="Helical" evidence="17">
    <location>
        <begin position="213"/>
        <end position="233"/>
    </location>
</feature>
<keyword evidence="12 17" id="KW-0472">Membrane</keyword>
<feature type="transmembrane region" description="Helical" evidence="17">
    <location>
        <begin position="482"/>
        <end position="501"/>
    </location>
</feature>
<feature type="transmembrane region" description="Helical" evidence="17">
    <location>
        <begin position="182"/>
        <end position="201"/>
    </location>
</feature>
<feature type="transmembrane region" description="Helical" evidence="17">
    <location>
        <begin position="427"/>
        <end position="446"/>
    </location>
</feature>
<dbReference type="FunFam" id="1.20.1730.10:FF:000001">
    <property type="entry name" value="Cation/acetate symporter ActP"/>
    <property type="match status" value="1"/>
</dbReference>
<dbReference type="InterPro" id="IPR001734">
    <property type="entry name" value="Na/solute_symporter"/>
</dbReference>
<dbReference type="Gene3D" id="1.20.1730.10">
    <property type="entry name" value="Sodium/glucose cotransporter"/>
    <property type="match status" value="1"/>
</dbReference>
<dbReference type="GO" id="GO:0006847">
    <property type="term" value="P:plasma membrane acetate transport"/>
    <property type="evidence" value="ECO:0007669"/>
    <property type="project" value="TreeGrafter"/>
</dbReference>
<evidence type="ECO:0000256" key="18">
    <source>
        <dbReference type="SAM" id="SignalP"/>
    </source>
</evidence>
<dbReference type="PROSITE" id="PS50283">
    <property type="entry name" value="NA_SOLUT_SYMP_3"/>
    <property type="match status" value="1"/>
</dbReference>
<evidence type="ECO:0000256" key="7">
    <source>
        <dbReference type="ARBA" id="ARBA00022692"/>
    </source>
</evidence>
<reference evidence="20" key="2">
    <citation type="submission" date="2021-11" db="EMBL/GenBank/DDBJ databases">
        <title>Genome sequence of Xylella taiwanensis PLS432.</title>
        <authorList>
            <person name="Weng L.-W."/>
            <person name="Su C.-C."/>
            <person name="Tsai C.-W."/>
            <person name="Kuo C.-H."/>
        </authorList>
    </citation>
    <scope>NUCLEOTIDE SEQUENCE</scope>
    <source>
        <strain evidence="20">PLS432</strain>
    </source>
</reference>
<evidence type="ECO:0000256" key="6">
    <source>
        <dbReference type="ARBA" id="ARBA00022519"/>
    </source>
</evidence>
<dbReference type="NCBIfam" id="NF006903">
    <property type="entry name" value="PRK09395.1"/>
    <property type="match status" value="1"/>
</dbReference>
<dbReference type="AlphaFoldDB" id="Z9JJ41"/>
<feature type="transmembrane region" description="Helical" evidence="17">
    <location>
        <begin position="452"/>
        <end position="475"/>
    </location>
</feature>
<dbReference type="Pfam" id="PF00474">
    <property type="entry name" value="SSF"/>
    <property type="match status" value="1"/>
</dbReference>
<dbReference type="Proteomes" id="UP000020406">
    <property type="component" value="Unassembled WGS sequence"/>
</dbReference>
<dbReference type="GO" id="GO:0015123">
    <property type="term" value="F:acetate transmembrane transporter activity"/>
    <property type="evidence" value="ECO:0007669"/>
    <property type="project" value="TreeGrafter"/>
</dbReference>
<evidence type="ECO:0000256" key="1">
    <source>
        <dbReference type="ARBA" id="ARBA00004429"/>
    </source>
</evidence>
<dbReference type="GeneID" id="68901122"/>
<dbReference type="PANTHER" id="PTHR48086">
    <property type="entry name" value="SODIUM/PROLINE SYMPORTER-RELATED"/>
    <property type="match status" value="1"/>
</dbReference>
<protein>
    <recommendedName>
        <fullName evidence="3">Cation/acetate symporter ActP</fullName>
    </recommendedName>
    <alternativeName>
        <fullName evidence="15">Acetate permease</fullName>
    </alternativeName>
    <alternativeName>
        <fullName evidence="14">Acetate transporter ActP</fullName>
    </alternativeName>
</protein>
<dbReference type="InterPro" id="IPR018212">
    <property type="entry name" value="Na/solute_symporter_CS"/>
</dbReference>
<keyword evidence="13" id="KW-0739">Sodium transport</keyword>
<evidence type="ECO:0000256" key="13">
    <source>
        <dbReference type="ARBA" id="ARBA00023201"/>
    </source>
</evidence>
<keyword evidence="8" id="KW-0769">Symport</keyword>
<keyword evidence="18" id="KW-0732">Signal</keyword>
<comment type="caution">
    <text evidence="19">The sequence shown here is derived from an EMBL/GenBank/DDBJ whole genome shotgun (WGS) entry which is preliminary data.</text>
</comment>
<feature type="signal peptide" evidence="18">
    <location>
        <begin position="1"/>
        <end position="22"/>
    </location>
</feature>
<feature type="transmembrane region" description="Helical" evidence="17">
    <location>
        <begin position="377"/>
        <end position="406"/>
    </location>
</feature>
<evidence type="ECO:0000313" key="20">
    <source>
        <dbReference type="EMBL" id="MCD8472110.1"/>
    </source>
</evidence>
<feature type="transmembrane region" description="Helical" evidence="17">
    <location>
        <begin position="106"/>
        <end position="125"/>
    </location>
</feature>
<dbReference type="STRING" id="1444770.AF72_06715"/>
<dbReference type="eggNOG" id="COG4147">
    <property type="taxonomic scope" value="Bacteria"/>
</dbReference>
<gene>
    <name evidence="19" type="primary">actP</name>
    <name evidence="19" type="ORF">AF72_06715</name>
    <name evidence="20" type="ORF">LPH55_01150</name>
</gene>
<evidence type="ECO:0000313" key="21">
    <source>
        <dbReference type="Proteomes" id="UP000020406"/>
    </source>
</evidence>
<evidence type="ECO:0000256" key="9">
    <source>
        <dbReference type="ARBA" id="ARBA00022989"/>
    </source>
</evidence>